<dbReference type="AlphaFoldDB" id="A0A067JL79"/>
<protein>
    <submittedName>
        <fullName evidence="2">Uncharacterized protein</fullName>
    </submittedName>
</protein>
<proteinExistence type="predicted"/>
<dbReference type="Proteomes" id="UP000027138">
    <property type="component" value="Unassembled WGS sequence"/>
</dbReference>
<dbReference type="EMBL" id="KK916819">
    <property type="protein sequence ID" value="KDP20239.1"/>
    <property type="molecule type" value="Genomic_DNA"/>
</dbReference>
<organism evidence="2 3">
    <name type="scientific">Jatropha curcas</name>
    <name type="common">Barbados nut</name>
    <dbReference type="NCBI Taxonomy" id="180498"/>
    <lineage>
        <taxon>Eukaryota</taxon>
        <taxon>Viridiplantae</taxon>
        <taxon>Streptophyta</taxon>
        <taxon>Embryophyta</taxon>
        <taxon>Tracheophyta</taxon>
        <taxon>Spermatophyta</taxon>
        <taxon>Magnoliopsida</taxon>
        <taxon>eudicotyledons</taxon>
        <taxon>Gunneridae</taxon>
        <taxon>Pentapetalae</taxon>
        <taxon>rosids</taxon>
        <taxon>fabids</taxon>
        <taxon>Malpighiales</taxon>
        <taxon>Euphorbiaceae</taxon>
        <taxon>Crotonoideae</taxon>
        <taxon>Jatropheae</taxon>
        <taxon>Jatropha</taxon>
    </lineage>
</organism>
<keyword evidence="3" id="KW-1185">Reference proteome</keyword>
<feature type="region of interest" description="Disordered" evidence="1">
    <location>
        <begin position="84"/>
        <end position="115"/>
    </location>
</feature>
<gene>
    <name evidence="2" type="ORF">JCGZ_09958</name>
</gene>
<sequence length="115" mass="12548">MNEKIQAIYKERAKSCRWGGNYEYPNFEAQKASFSRTANSPAGPEAIRKVHRKYANMVLETSRKLRGSQNWSRNIFWRLGTPGKASGMKRLASPPVKAAPAAGKGGVGGSGRPPA</sequence>
<evidence type="ECO:0000256" key="1">
    <source>
        <dbReference type="SAM" id="MobiDB-lite"/>
    </source>
</evidence>
<reference evidence="2 3" key="1">
    <citation type="journal article" date="2014" name="PLoS ONE">
        <title>Global Analysis of Gene Expression Profiles in Physic Nut (Jatropha curcas L.) Seedlings Exposed to Salt Stress.</title>
        <authorList>
            <person name="Zhang L."/>
            <person name="Zhang C."/>
            <person name="Wu P."/>
            <person name="Chen Y."/>
            <person name="Li M."/>
            <person name="Jiang H."/>
            <person name="Wu G."/>
        </authorList>
    </citation>
    <scope>NUCLEOTIDE SEQUENCE [LARGE SCALE GENOMIC DNA]</scope>
    <source>
        <strain evidence="3">cv. GZQX0401</strain>
        <tissue evidence="2">Young leaves</tissue>
    </source>
</reference>
<evidence type="ECO:0000313" key="2">
    <source>
        <dbReference type="EMBL" id="KDP20239.1"/>
    </source>
</evidence>
<feature type="compositionally biased region" description="Low complexity" evidence="1">
    <location>
        <begin position="92"/>
        <end position="102"/>
    </location>
</feature>
<feature type="compositionally biased region" description="Gly residues" evidence="1">
    <location>
        <begin position="103"/>
        <end position="115"/>
    </location>
</feature>
<name>A0A067JL79_JATCU</name>
<evidence type="ECO:0000313" key="3">
    <source>
        <dbReference type="Proteomes" id="UP000027138"/>
    </source>
</evidence>
<accession>A0A067JL79</accession>